<dbReference type="EMBL" id="KL198046">
    <property type="protein sequence ID" value="KDQ13034.1"/>
    <property type="molecule type" value="Genomic_DNA"/>
</dbReference>
<gene>
    <name evidence="1" type="ORF">BOTBODRAFT_33914</name>
</gene>
<dbReference type="Proteomes" id="UP000027195">
    <property type="component" value="Unassembled WGS sequence"/>
</dbReference>
<sequence>MHHARNNYGDYSNPSVVGFPEYALHPKDSSRIDAELRQCGAGVNFIFTQIIILYDIDALMR</sequence>
<dbReference type="InParanoid" id="A0A067MBU0"/>
<dbReference type="AlphaFoldDB" id="A0A067MBU0"/>
<evidence type="ECO:0000313" key="2">
    <source>
        <dbReference type="Proteomes" id="UP000027195"/>
    </source>
</evidence>
<organism evidence="1 2">
    <name type="scientific">Botryobasidium botryosum (strain FD-172 SS1)</name>
    <dbReference type="NCBI Taxonomy" id="930990"/>
    <lineage>
        <taxon>Eukaryota</taxon>
        <taxon>Fungi</taxon>
        <taxon>Dikarya</taxon>
        <taxon>Basidiomycota</taxon>
        <taxon>Agaricomycotina</taxon>
        <taxon>Agaricomycetes</taxon>
        <taxon>Cantharellales</taxon>
        <taxon>Botryobasidiaceae</taxon>
        <taxon>Botryobasidium</taxon>
    </lineage>
</organism>
<proteinExistence type="predicted"/>
<dbReference type="GO" id="GO:0035999">
    <property type="term" value="P:tetrahydrofolate interconversion"/>
    <property type="evidence" value="ECO:0007669"/>
    <property type="project" value="UniProtKB-UniPathway"/>
</dbReference>
<dbReference type="OrthoDB" id="16284at2759"/>
<accession>A0A067MBU0</accession>
<evidence type="ECO:0008006" key="3">
    <source>
        <dbReference type="Google" id="ProtNLM"/>
    </source>
</evidence>
<dbReference type="HOGENOM" id="CLU_2922320_0_0_1"/>
<protein>
    <recommendedName>
        <fullName evidence="3">Methylenetetrahydrofolate reductase (NAD(P)H)</fullName>
    </recommendedName>
</protein>
<name>A0A067MBU0_BOTB1</name>
<reference evidence="2" key="1">
    <citation type="journal article" date="2014" name="Proc. Natl. Acad. Sci. U.S.A.">
        <title>Extensive sampling of basidiomycete genomes demonstrates inadequacy of the white-rot/brown-rot paradigm for wood decay fungi.</title>
        <authorList>
            <person name="Riley R."/>
            <person name="Salamov A.A."/>
            <person name="Brown D.W."/>
            <person name="Nagy L.G."/>
            <person name="Floudas D."/>
            <person name="Held B.W."/>
            <person name="Levasseur A."/>
            <person name="Lombard V."/>
            <person name="Morin E."/>
            <person name="Otillar R."/>
            <person name="Lindquist E.A."/>
            <person name="Sun H."/>
            <person name="LaButti K.M."/>
            <person name="Schmutz J."/>
            <person name="Jabbour D."/>
            <person name="Luo H."/>
            <person name="Baker S.E."/>
            <person name="Pisabarro A.G."/>
            <person name="Walton J.D."/>
            <person name="Blanchette R.A."/>
            <person name="Henrissat B."/>
            <person name="Martin F."/>
            <person name="Cullen D."/>
            <person name="Hibbett D.S."/>
            <person name="Grigoriev I.V."/>
        </authorList>
    </citation>
    <scope>NUCLEOTIDE SEQUENCE [LARGE SCALE GENOMIC DNA]</scope>
    <source>
        <strain evidence="2">FD-172 SS1</strain>
    </source>
</reference>
<keyword evidence="2" id="KW-1185">Reference proteome</keyword>
<dbReference type="UniPathway" id="UPA00193"/>
<evidence type="ECO:0000313" key="1">
    <source>
        <dbReference type="EMBL" id="KDQ13034.1"/>
    </source>
</evidence>